<reference evidence="1" key="1">
    <citation type="submission" date="2006-10" db="EMBL/GenBank/DDBJ databases">
        <authorList>
            <person name="Amadeo P."/>
            <person name="Zhao Q."/>
            <person name="Wortman J."/>
            <person name="Fraser-Liggett C."/>
            <person name="Carlton J."/>
        </authorList>
    </citation>
    <scope>NUCLEOTIDE SEQUENCE</scope>
    <source>
        <strain evidence="1">G3</strain>
    </source>
</reference>
<sequence>MSRRSVLNHEYIGSHIKDYIEADNLFSTFEVKDIESIMKFANLTPDEFNSLLAQSRSVISERKLYACTRNANILISNLQDAISTLKSVQKYMNMRIFEGIIGV</sequence>
<dbReference type="InParanoid" id="A2EDU8"/>
<dbReference type="VEuPathDB" id="TrichDB:TVAG_363790"/>
<reference evidence="1" key="2">
    <citation type="journal article" date="2007" name="Science">
        <title>Draft genome sequence of the sexually transmitted pathogen Trichomonas vaginalis.</title>
        <authorList>
            <person name="Carlton J.M."/>
            <person name="Hirt R.P."/>
            <person name="Silva J.C."/>
            <person name="Delcher A.L."/>
            <person name="Schatz M."/>
            <person name="Zhao Q."/>
            <person name="Wortman J.R."/>
            <person name="Bidwell S.L."/>
            <person name="Alsmark U.C.M."/>
            <person name="Besteiro S."/>
            <person name="Sicheritz-Ponten T."/>
            <person name="Noel C.J."/>
            <person name="Dacks J.B."/>
            <person name="Foster P.G."/>
            <person name="Simillion C."/>
            <person name="Van de Peer Y."/>
            <person name="Miranda-Saavedra D."/>
            <person name="Barton G.J."/>
            <person name="Westrop G.D."/>
            <person name="Mueller S."/>
            <person name="Dessi D."/>
            <person name="Fiori P.L."/>
            <person name="Ren Q."/>
            <person name="Paulsen I."/>
            <person name="Zhang H."/>
            <person name="Bastida-Corcuera F.D."/>
            <person name="Simoes-Barbosa A."/>
            <person name="Brown M.T."/>
            <person name="Hayes R.D."/>
            <person name="Mukherjee M."/>
            <person name="Okumura C.Y."/>
            <person name="Schneider R."/>
            <person name="Smith A.J."/>
            <person name="Vanacova S."/>
            <person name="Villalvazo M."/>
            <person name="Haas B.J."/>
            <person name="Pertea M."/>
            <person name="Feldblyum T.V."/>
            <person name="Utterback T.R."/>
            <person name="Shu C.L."/>
            <person name="Osoegawa K."/>
            <person name="de Jong P.J."/>
            <person name="Hrdy I."/>
            <person name="Horvathova L."/>
            <person name="Zubacova Z."/>
            <person name="Dolezal P."/>
            <person name="Malik S.B."/>
            <person name="Logsdon J.M. Jr."/>
            <person name="Henze K."/>
            <person name="Gupta A."/>
            <person name="Wang C.C."/>
            <person name="Dunne R.L."/>
            <person name="Upcroft J.A."/>
            <person name="Upcroft P."/>
            <person name="White O."/>
            <person name="Salzberg S.L."/>
            <person name="Tang P."/>
            <person name="Chiu C.-H."/>
            <person name="Lee Y.-S."/>
            <person name="Embley T.M."/>
            <person name="Coombs G.H."/>
            <person name="Mottram J.C."/>
            <person name="Tachezy J."/>
            <person name="Fraser-Liggett C.M."/>
            <person name="Johnson P.J."/>
        </authorList>
    </citation>
    <scope>NUCLEOTIDE SEQUENCE [LARGE SCALE GENOMIC DNA]</scope>
    <source>
        <strain evidence="1">G3</strain>
    </source>
</reference>
<keyword evidence="2" id="KW-1185">Reference proteome</keyword>
<accession>A2EDU8</accession>
<gene>
    <name evidence="1" type="ORF">TVAG_363790</name>
</gene>
<dbReference type="SMR" id="A2EDU8"/>
<proteinExistence type="predicted"/>
<organism evidence="1 2">
    <name type="scientific">Trichomonas vaginalis (strain ATCC PRA-98 / G3)</name>
    <dbReference type="NCBI Taxonomy" id="412133"/>
    <lineage>
        <taxon>Eukaryota</taxon>
        <taxon>Metamonada</taxon>
        <taxon>Parabasalia</taxon>
        <taxon>Trichomonadida</taxon>
        <taxon>Trichomonadidae</taxon>
        <taxon>Trichomonas</taxon>
    </lineage>
</organism>
<dbReference type="EMBL" id="DS113363">
    <property type="protein sequence ID" value="EAY09164.1"/>
    <property type="molecule type" value="Genomic_DNA"/>
</dbReference>
<evidence type="ECO:0000313" key="2">
    <source>
        <dbReference type="Proteomes" id="UP000001542"/>
    </source>
</evidence>
<evidence type="ECO:0000313" key="1">
    <source>
        <dbReference type="EMBL" id="EAY09164.1"/>
    </source>
</evidence>
<dbReference type="AlphaFoldDB" id="A2EDU8"/>
<dbReference type="Proteomes" id="UP000001542">
    <property type="component" value="Unassembled WGS sequence"/>
</dbReference>
<name>A2EDU8_TRIV3</name>
<protein>
    <submittedName>
        <fullName evidence="1">Uncharacterized protein</fullName>
    </submittedName>
</protein>